<evidence type="ECO:0000313" key="2">
    <source>
        <dbReference type="Proteomes" id="UP000789396"/>
    </source>
</evidence>
<reference evidence="1" key="1">
    <citation type="submission" date="2021-06" db="EMBL/GenBank/DDBJ databases">
        <authorList>
            <person name="Kallberg Y."/>
            <person name="Tangrot J."/>
            <person name="Rosling A."/>
        </authorList>
    </citation>
    <scope>NUCLEOTIDE SEQUENCE</scope>
    <source>
        <strain evidence="1">IN212</strain>
    </source>
</reference>
<accession>A0A9N9PIT4</accession>
<comment type="caution">
    <text evidence="1">The sequence shown here is derived from an EMBL/GenBank/DDBJ whole genome shotgun (WGS) entry which is preliminary data.</text>
</comment>
<dbReference type="EMBL" id="CAJVPZ010099168">
    <property type="protein sequence ID" value="CAG8820519.1"/>
    <property type="molecule type" value="Genomic_DNA"/>
</dbReference>
<dbReference type="Proteomes" id="UP000789396">
    <property type="component" value="Unassembled WGS sequence"/>
</dbReference>
<name>A0A9N9PIT4_9GLOM</name>
<dbReference type="AlphaFoldDB" id="A0A9N9PIT4"/>
<feature type="non-terminal residue" evidence="1">
    <location>
        <position position="47"/>
    </location>
</feature>
<dbReference type="OrthoDB" id="2424541at2759"/>
<proteinExistence type="predicted"/>
<keyword evidence="2" id="KW-1185">Reference proteome</keyword>
<evidence type="ECO:0000313" key="1">
    <source>
        <dbReference type="EMBL" id="CAG8820519.1"/>
    </source>
</evidence>
<feature type="non-terminal residue" evidence="1">
    <location>
        <position position="1"/>
    </location>
</feature>
<gene>
    <name evidence="1" type="ORF">RFULGI_LOCUS19606</name>
</gene>
<organism evidence="1 2">
    <name type="scientific">Racocetra fulgida</name>
    <dbReference type="NCBI Taxonomy" id="60492"/>
    <lineage>
        <taxon>Eukaryota</taxon>
        <taxon>Fungi</taxon>
        <taxon>Fungi incertae sedis</taxon>
        <taxon>Mucoromycota</taxon>
        <taxon>Glomeromycotina</taxon>
        <taxon>Glomeromycetes</taxon>
        <taxon>Diversisporales</taxon>
        <taxon>Gigasporaceae</taxon>
        <taxon>Racocetra</taxon>
    </lineage>
</organism>
<sequence length="47" mass="5305">EIVFNDASRSSTIFLTDGVALISEEIYQKIINYLANIKVKESITIED</sequence>
<protein>
    <submittedName>
        <fullName evidence="1">17966_t:CDS:1</fullName>
    </submittedName>
</protein>